<dbReference type="SUPFAM" id="SSF82704">
    <property type="entry name" value="AlbA-like"/>
    <property type="match status" value="1"/>
</dbReference>
<keyword evidence="3" id="KW-0539">Nucleus</keyword>
<comment type="caution">
    <text evidence="4">The sequence shown here is derived from an EMBL/GenBank/DDBJ whole genome shotgun (WGS) entry which is preliminary data.</text>
</comment>
<sequence>MSSLSTSESVLVKELFVSSKTPVQCHLTRAAKHLELDNSVLILNGLGKAINTTIDVALKLQEKFHNTIKLDIQTSTADIKDILEPLNEDDDYEARTRSLSSIHIKITK</sequence>
<keyword evidence="5" id="KW-1185">Reference proteome</keyword>
<protein>
    <submittedName>
        <fullName evidence="4">Uncharacterized protein</fullName>
    </submittedName>
</protein>
<dbReference type="Gene3D" id="3.30.110.20">
    <property type="entry name" value="Alba-like domain"/>
    <property type="match status" value="1"/>
</dbReference>
<dbReference type="PANTHER" id="PTHR15314">
    <property type="entry name" value="RIBONUCLEASE P PROTEIN SUBUNIT P20"/>
    <property type="match status" value="1"/>
</dbReference>
<evidence type="ECO:0000256" key="1">
    <source>
        <dbReference type="ARBA" id="ARBA00004604"/>
    </source>
</evidence>
<organism evidence="4 5">
    <name type="scientific">Macrosiphum euphorbiae</name>
    <name type="common">potato aphid</name>
    <dbReference type="NCBI Taxonomy" id="13131"/>
    <lineage>
        <taxon>Eukaryota</taxon>
        <taxon>Metazoa</taxon>
        <taxon>Ecdysozoa</taxon>
        <taxon>Arthropoda</taxon>
        <taxon>Hexapoda</taxon>
        <taxon>Insecta</taxon>
        <taxon>Pterygota</taxon>
        <taxon>Neoptera</taxon>
        <taxon>Paraneoptera</taxon>
        <taxon>Hemiptera</taxon>
        <taxon>Sternorrhyncha</taxon>
        <taxon>Aphidomorpha</taxon>
        <taxon>Aphidoidea</taxon>
        <taxon>Aphididae</taxon>
        <taxon>Macrosiphini</taxon>
        <taxon>Macrosiphum</taxon>
    </lineage>
</organism>
<name>A0AAV0W1Y8_9HEMI</name>
<dbReference type="GO" id="GO:0001682">
    <property type="term" value="P:tRNA 5'-leader removal"/>
    <property type="evidence" value="ECO:0007669"/>
    <property type="project" value="InterPro"/>
</dbReference>
<proteinExistence type="predicted"/>
<evidence type="ECO:0000256" key="2">
    <source>
        <dbReference type="ARBA" id="ARBA00022694"/>
    </source>
</evidence>
<dbReference type="AlphaFoldDB" id="A0AAV0W1Y8"/>
<gene>
    <name evidence="4" type="ORF">MEUPH1_LOCUS6341</name>
</gene>
<reference evidence="4 5" key="1">
    <citation type="submission" date="2023-01" db="EMBL/GenBank/DDBJ databases">
        <authorList>
            <person name="Whitehead M."/>
        </authorList>
    </citation>
    <scope>NUCLEOTIDE SEQUENCE [LARGE SCALE GENOMIC DNA]</scope>
</reference>
<evidence type="ECO:0000256" key="3">
    <source>
        <dbReference type="ARBA" id="ARBA00023242"/>
    </source>
</evidence>
<dbReference type="Pfam" id="PF12328">
    <property type="entry name" value="Rpp20"/>
    <property type="match status" value="1"/>
</dbReference>
<dbReference type="PANTHER" id="PTHR15314:SF1">
    <property type="entry name" value="RIBONUCLEASE P PROTEIN SUBUNIT P20"/>
    <property type="match status" value="1"/>
</dbReference>
<accession>A0AAV0W1Y8</accession>
<dbReference type="GO" id="GO:0003676">
    <property type="term" value="F:nucleic acid binding"/>
    <property type="evidence" value="ECO:0007669"/>
    <property type="project" value="InterPro"/>
</dbReference>
<keyword evidence="2" id="KW-0819">tRNA processing</keyword>
<dbReference type="EMBL" id="CARXXK010000001">
    <property type="protein sequence ID" value="CAI6349819.1"/>
    <property type="molecule type" value="Genomic_DNA"/>
</dbReference>
<dbReference type="GO" id="GO:0000172">
    <property type="term" value="C:ribonuclease MRP complex"/>
    <property type="evidence" value="ECO:0007669"/>
    <property type="project" value="InterPro"/>
</dbReference>
<dbReference type="Proteomes" id="UP001160148">
    <property type="component" value="Unassembled WGS sequence"/>
</dbReference>
<dbReference type="InterPro" id="IPR014612">
    <property type="entry name" value="Pop7/Rpp20"/>
</dbReference>
<evidence type="ECO:0000313" key="5">
    <source>
        <dbReference type="Proteomes" id="UP001160148"/>
    </source>
</evidence>
<dbReference type="GO" id="GO:0005655">
    <property type="term" value="C:nucleolar ribonuclease P complex"/>
    <property type="evidence" value="ECO:0007669"/>
    <property type="project" value="InterPro"/>
</dbReference>
<evidence type="ECO:0000313" key="4">
    <source>
        <dbReference type="EMBL" id="CAI6349819.1"/>
    </source>
</evidence>
<comment type="subcellular location">
    <subcellularLocation>
        <location evidence="1">Nucleus</location>
        <location evidence="1">Nucleolus</location>
    </subcellularLocation>
</comment>
<dbReference type="InterPro" id="IPR036882">
    <property type="entry name" value="Alba-like_dom_sf"/>
</dbReference>